<feature type="region of interest" description="Disordered" evidence="6">
    <location>
        <begin position="178"/>
        <end position="254"/>
    </location>
</feature>
<evidence type="ECO:0000256" key="1">
    <source>
        <dbReference type="ARBA" id="ARBA00022723"/>
    </source>
</evidence>
<dbReference type="PANTHER" id="PTHR46927:SF3">
    <property type="entry name" value="THAP-TYPE DOMAIN-CONTAINING PROTEIN"/>
    <property type="match status" value="1"/>
</dbReference>
<dbReference type="Proteomes" id="UP000076858">
    <property type="component" value="Unassembled WGS sequence"/>
</dbReference>
<feature type="compositionally biased region" description="Acidic residues" evidence="6">
    <location>
        <begin position="222"/>
        <end position="237"/>
    </location>
</feature>
<dbReference type="InterPro" id="IPR006612">
    <property type="entry name" value="THAP_Znf"/>
</dbReference>
<feature type="non-terminal residue" evidence="8">
    <location>
        <position position="288"/>
    </location>
</feature>
<keyword evidence="1" id="KW-0479">Metal-binding</keyword>
<evidence type="ECO:0000256" key="2">
    <source>
        <dbReference type="ARBA" id="ARBA00022771"/>
    </source>
</evidence>
<dbReference type="SMART" id="SM00980">
    <property type="entry name" value="THAP"/>
    <property type="match status" value="1"/>
</dbReference>
<dbReference type="SUPFAM" id="SSF57716">
    <property type="entry name" value="Glucocorticoid receptor-like (DNA-binding domain)"/>
    <property type="match status" value="1"/>
</dbReference>
<proteinExistence type="predicted"/>
<dbReference type="EMBL" id="LRGB01000994">
    <property type="protein sequence ID" value="KZS14286.1"/>
    <property type="molecule type" value="Genomic_DNA"/>
</dbReference>
<evidence type="ECO:0000256" key="6">
    <source>
        <dbReference type="SAM" id="MobiDB-lite"/>
    </source>
</evidence>
<dbReference type="GO" id="GO:0003677">
    <property type="term" value="F:DNA binding"/>
    <property type="evidence" value="ECO:0007669"/>
    <property type="project" value="UniProtKB-UniRule"/>
</dbReference>
<evidence type="ECO:0000256" key="4">
    <source>
        <dbReference type="ARBA" id="ARBA00023125"/>
    </source>
</evidence>
<reference evidence="8 9" key="1">
    <citation type="submission" date="2016-03" db="EMBL/GenBank/DDBJ databases">
        <title>EvidentialGene: Evidence-directed Construction of Genes on Genomes.</title>
        <authorList>
            <person name="Gilbert D.G."/>
            <person name="Choi J.-H."/>
            <person name="Mockaitis K."/>
            <person name="Colbourne J."/>
            <person name="Pfrender M."/>
        </authorList>
    </citation>
    <scope>NUCLEOTIDE SEQUENCE [LARGE SCALE GENOMIC DNA]</scope>
    <source>
        <strain evidence="8 9">Xinb3</strain>
        <tissue evidence="8">Complete organism</tissue>
    </source>
</reference>
<dbReference type="Pfam" id="PF05485">
    <property type="entry name" value="THAP"/>
    <property type="match status" value="1"/>
</dbReference>
<dbReference type="PROSITE" id="PS50950">
    <property type="entry name" value="ZF_THAP"/>
    <property type="match status" value="1"/>
</dbReference>
<evidence type="ECO:0000256" key="5">
    <source>
        <dbReference type="PROSITE-ProRule" id="PRU00309"/>
    </source>
</evidence>
<dbReference type="GO" id="GO:0008270">
    <property type="term" value="F:zinc ion binding"/>
    <property type="evidence" value="ECO:0007669"/>
    <property type="project" value="UniProtKB-KW"/>
</dbReference>
<keyword evidence="2 5" id="KW-0863">Zinc-finger</keyword>
<evidence type="ECO:0000313" key="8">
    <source>
        <dbReference type="EMBL" id="KZS14286.1"/>
    </source>
</evidence>
<evidence type="ECO:0000256" key="3">
    <source>
        <dbReference type="ARBA" id="ARBA00022833"/>
    </source>
</evidence>
<gene>
    <name evidence="8" type="ORF">APZ42_020399</name>
</gene>
<keyword evidence="9" id="KW-1185">Reference proteome</keyword>
<name>A0A162CLN3_9CRUS</name>
<dbReference type="InterPro" id="IPR052224">
    <property type="entry name" value="THAP_domain_protein"/>
</dbReference>
<keyword evidence="4 5" id="KW-0238">DNA-binding</keyword>
<dbReference type="PANTHER" id="PTHR46927">
    <property type="entry name" value="AGAP005574-PA"/>
    <property type="match status" value="1"/>
</dbReference>
<sequence>MAPSRCIVNGCNSVRGKSDANATNHAYFYAMPFDDERRKVWLSVIENCNGLRPVRKQCNLKNATVCEKHFSEDSFHPTVLAGAKKLLPNAVPSIFFGFMEVAAKEPTIPSDEADLSDQPPRKKQRINYVITNQLVSGATNEDDLHHLLSESANSNSDGKLDVPVVAPSSMGVCDEMIHSAATSGPPSDVDCESSRSESFDSDSEYDVSDSENDVFESNSECDVSDSDPDYDVSDVDYDSAVNEPGNSDTDVGLLRPVAPTENEIEKHKHILRLQQRLLRLKRKNHKLK</sequence>
<evidence type="ECO:0000259" key="7">
    <source>
        <dbReference type="PROSITE" id="PS50950"/>
    </source>
</evidence>
<evidence type="ECO:0000313" key="9">
    <source>
        <dbReference type="Proteomes" id="UP000076858"/>
    </source>
</evidence>
<dbReference type="SMART" id="SM00692">
    <property type="entry name" value="DM3"/>
    <property type="match status" value="1"/>
</dbReference>
<accession>A0A162CLN3</accession>
<protein>
    <recommendedName>
        <fullName evidence="7">THAP-type domain-containing protein</fullName>
    </recommendedName>
</protein>
<feature type="compositionally biased region" description="Acidic residues" evidence="6">
    <location>
        <begin position="199"/>
        <end position="214"/>
    </location>
</feature>
<feature type="domain" description="THAP-type" evidence="7">
    <location>
        <begin position="2"/>
        <end position="95"/>
    </location>
</feature>
<dbReference type="OrthoDB" id="2441813at2759"/>
<comment type="caution">
    <text evidence="8">The sequence shown here is derived from an EMBL/GenBank/DDBJ whole genome shotgun (WGS) entry which is preliminary data.</text>
</comment>
<keyword evidence="3" id="KW-0862">Zinc</keyword>
<organism evidence="8 9">
    <name type="scientific">Daphnia magna</name>
    <dbReference type="NCBI Taxonomy" id="35525"/>
    <lineage>
        <taxon>Eukaryota</taxon>
        <taxon>Metazoa</taxon>
        <taxon>Ecdysozoa</taxon>
        <taxon>Arthropoda</taxon>
        <taxon>Crustacea</taxon>
        <taxon>Branchiopoda</taxon>
        <taxon>Diplostraca</taxon>
        <taxon>Cladocera</taxon>
        <taxon>Anomopoda</taxon>
        <taxon>Daphniidae</taxon>
        <taxon>Daphnia</taxon>
    </lineage>
</organism>
<dbReference type="AlphaFoldDB" id="A0A162CLN3"/>